<evidence type="ECO:0000313" key="3">
    <source>
        <dbReference type="RefSeq" id="XP_033770675.1"/>
    </source>
</evidence>
<gene>
    <name evidence="3 4 5" type="primary">LOC117345717</name>
</gene>
<keyword evidence="2" id="KW-1185">Reference proteome</keyword>
<feature type="transmembrane region" description="Helical" evidence="1">
    <location>
        <begin position="63"/>
        <end position="86"/>
    </location>
</feature>
<evidence type="ECO:0000256" key="1">
    <source>
        <dbReference type="SAM" id="Phobius"/>
    </source>
</evidence>
<dbReference type="RefSeq" id="XP_033770677.1">
    <property type="nucleotide sequence ID" value="XM_033914786.1"/>
</dbReference>
<accession>A0A6P8P5F5</accession>
<dbReference type="Proteomes" id="UP000515159">
    <property type="component" value="Chromosome 11"/>
</dbReference>
<dbReference type="AlphaFoldDB" id="A0A6P8P5F5"/>
<dbReference type="Gene3D" id="1.20.140.150">
    <property type="match status" value="1"/>
</dbReference>
<dbReference type="RefSeq" id="XP_033770676.1">
    <property type="nucleotide sequence ID" value="XM_033914785.1"/>
</dbReference>
<organism evidence="2 4">
    <name type="scientific">Geotrypetes seraphini</name>
    <name type="common">Gaboon caecilian</name>
    <name type="synonym">Caecilia seraphini</name>
    <dbReference type="NCBI Taxonomy" id="260995"/>
    <lineage>
        <taxon>Eukaryota</taxon>
        <taxon>Metazoa</taxon>
        <taxon>Chordata</taxon>
        <taxon>Craniata</taxon>
        <taxon>Vertebrata</taxon>
        <taxon>Euteleostomi</taxon>
        <taxon>Amphibia</taxon>
        <taxon>Gymnophiona</taxon>
        <taxon>Geotrypetes</taxon>
    </lineage>
</organism>
<evidence type="ECO:0000313" key="2">
    <source>
        <dbReference type="Proteomes" id="UP000515159"/>
    </source>
</evidence>
<dbReference type="RefSeq" id="XP_033770675.1">
    <property type="nucleotide sequence ID" value="XM_033914784.1"/>
</dbReference>
<feature type="transmembrane region" description="Helical" evidence="1">
    <location>
        <begin position="126"/>
        <end position="148"/>
    </location>
</feature>
<proteinExistence type="predicted"/>
<reference evidence="3 4" key="1">
    <citation type="submission" date="2025-04" db="UniProtKB">
        <authorList>
            <consortium name="RefSeq"/>
        </authorList>
    </citation>
    <scope>IDENTIFICATION</scope>
</reference>
<feature type="transmembrane region" description="Helical" evidence="1">
    <location>
        <begin position="98"/>
        <end position="120"/>
    </location>
</feature>
<sequence>MSIWSLPGFILTALSTLFVLVILASPNWINIHEGYLGLWVFCNTRGCASVADIGYGGYFAVRAFILIAFFFWVAALILLAMALWYNTALPSINKMKHAANLGISAAVLTFLGMAIFTGTFSSASYGWAFGLGWFAALLSIAAAVVVMIDFKTEPQSLS</sequence>
<dbReference type="GeneID" id="117345717"/>
<dbReference type="KEGG" id="gsh:117345717"/>
<keyword evidence="1" id="KW-0812">Transmembrane</keyword>
<protein>
    <submittedName>
        <fullName evidence="3 4">Lens fiber membrane intrinsic protein-like</fullName>
    </submittedName>
</protein>
<dbReference type="OrthoDB" id="9904975at2759"/>
<keyword evidence="1" id="KW-0472">Membrane</keyword>
<evidence type="ECO:0000313" key="5">
    <source>
        <dbReference type="RefSeq" id="XP_033770677.1"/>
    </source>
</evidence>
<name>A0A6P8P5F5_GEOSA</name>
<evidence type="ECO:0000313" key="4">
    <source>
        <dbReference type="RefSeq" id="XP_033770676.1"/>
    </source>
</evidence>
<keyword evidence="1" id="KW-1133">Transmembrane helix</keyword>